<name>A0AAD1XGI5_EUPCR</name>
<keyword evidence="3" id="KW-1185">Reference proteome</keyword>
<protein>
    <submittedName>
        <fullName evidence="2">Uncharacterized protein</fullName>
    </submittedName>
</protein>
<dbReference type="EMBL" id="CAMPGE010012898">
    <property type="protein sequence ID" value="CAI2371652.1"/>
    <property type="molecule type" value="Genomic_DNA"/>
</dbReference>
<accession>A0AAD1XGI5</accession>
<feature type="compositionally biased region" description="Basic residues" evidence="1">
    <location>
        <begin position="152"/>
        <end position="189"/>
    </location>
</feature>
<feature type="compositionally biased region" description="Low complexity" evidence="1">
    <location>
        <begin position="134"/>
        <end position="150"/>
    </location>
</feature>
<evidence type="ECO:0000313" key="3">
    <source>
        <dbReference type="Proteomes" id="UP001295684"/>
    </source>
</evidence>
<feature type="compositionally biased region" description="Low complexity" evidence="1">
    <location>
        <begin position="110"/>
        <end position="123"/>
    </location>
</feature>
<gene>
    <name evidence="2" type="ORF">ECRASSUSDP1_LOCUS12977</name>
</gene>
<feature type="compositionally biased region" description="Polar residues" evidence="1">
    <location>
        <begin position="192"/>
        <end position="201"/>
    </location>
</feature>
<reference evidence="2" key="1">
    <citation type="submission" date="2023-07" db="EMBL/GenBank/DDBJ databases">
        <authorList>
            <consortium name="AG Swart"/>
            <person name="Singh M."/>
            <person name="Singh A."/>
            <person name="Seah K."/>
            <person name="Emmerich C."/>
        </authorList>
    </citation>
    <scope>NUCLEOTIDE SEQUENCE</scope>
    <source>
        <strain evidence="2">DP1</strain>
    </source>
</reference>
<proteinExistence type="predicted"/>
<organism evidence="2 3">
    <name type="scientific">Euplotes crassus</name>
    <dbReference type="NCBI Taxonomy" id="5936"/>
    <lineage>
        <taxon>Eukaryota</taxon>
        <taxon>Sar</taxon>
        <taxon>Alveolata</taxon>
        <taxon>Ciliophora</taxon>
        <taxon>Intramacronucleata</taxon>
        <taxon>Spirotrichea</taxon>
        <taxon>Hypotrichia</taxon>
        <taxon>Euplotida</taxon>
        <taxon>Euplotidae</taxon>
        <taxon>Moneuplotes</taxon>
    </lineage>
</organism>
<dbReference type="Proteomes" id="UP001295684">
    <property type="component" value="Unassembled WGS sequence"/>
</dbReference>
<comment type="caution">
    <text evidence="2">The sequence shown here is derived from an EMBL/GenBank/DDBJ whole genome shotgun (WGS) entry which is preliminary data.</text>
</comment>
<feature type="region of interest" description="Disordered" evidence="1">
    <location>
        <begin position="102"/>
        <end position="222"/>
    </location>
</feature>
<dbReference type="AlphaFoldDB" id="A0AAD1XGI5"/>
<feature type="compositionally biased region" description="Basic and acidic residues" evidence="1">
    <location>
        <begin position="202"/>
        <end position="213"/>
    </location>
</feature>
<evidence type="ECO:0000256" key="1">
    <source>
        <dbReference type="SAM" id="MobiDB-lite"/>
    </source>
</evidence>
<sequence length="385" mass="44808">MSVYNGFGTRGQETKYNKYLYNLCFLMQHSMSQMLQGDERWDENRFKKYFFKIITRMRELERVKYLPPKFSYAFENLCGHYQIDLPEYTQSKTNQRLVRTSYTKQLQRNSSKGSSSESSTTGSMLGYFRKNRPNYSNKSYSSDSSMSVNSRGYKKRKTKTSRKNLRSGKGVRVRIIKKKNNRFHNRSAKGHSMSSVKSSLNSHEDIIDERTDSESDELNQTDYKKRRQIEEKKIGRTGKGDSKSSHLYTITNNTNIIYNSAFPNLKTEKVANRLVKRKMENTSEIGYLNFPNRSAQKISQMSNEPLMKKNMARLKNEILQKSAGIGGALTQFKKKKQRRMIKQMMNEDNSGYGISAYCSKEGIGKKKNTLRSKYHSTGGRKPEFY</sequence>
<evidence type="ECO:0000313" key="2">
    <source>
        <dbReference type="EMBL" id="CAI2371652.1"/>
    </source>
</evidence>